<protein>
    <submittedName>
        <fullName evidence="6">Uncharacterized protein</fullName>
    </submittedName>
</protein>
<dbReference type="AlphaFoldDB" id="A0A7S2NMJ1"/>
<evidence type="ECO:0000256" key="5">
    <source>
        <dbReference type="ARBA" id="ARBA00023180"/>
    </source>
</evidence>
<keyword evidence="2" id="KW-0645">Protease</keyword>
<sequence length="238" mass="25505">MLESIPQVNYHEPVGTLPALPVNATCGLVRTGLSDDELLNGLGIVTTWYYGSGAAETAAQEKAAGVAGGAQRACVPENSARNLQVGGGVPGDGPDPSSSWGYQSCTETLHQFSTLPGSWRSYNFSLPSVSELCQTYYGVTPRTTWLELWSGGYEIGGVGGSNIIWSNGRRDPWYGGGFLRQSDALPGGAVFVMEQTAHHQDLRAPQPTDPAELTAVRQKEEVIIRKWIAEWAAAHRGN</sequence>
<keyword evidence="3" id="KW-0732">Signal</keyword>
<name>A0A7S2NMJ1_9EUKA</name>
<keyword evidence="4" id="KW-0378">Hydrolase</keyword>
<dbReference type="EMBL" id="HBGU01080776">
    <property type="protein sequence ID" value="CAD9548054.1"/>
    <property type="molecule type" value="Transcribed_RNA"/>
</dbReference>
<dbReference type="GO" id="GO:0008239">
    <property type="term" value="F:dipeptidyl-peptidase activity"/>
    <property type="evidence" value="ECO:0007669"/>
    <property type="project" value="TreeGrafter"/>
</dbReference>
<reference evidence="6" key="1">
    <citation type="submission" date="2021-01" db="EMBL/GenBank/DDBJ databases">
        <authorList>
            <person name="Corre E."/>
            <person name="Pelletier E."/>
            <person name="Niang G."/>
            <person name="Scheremetjew M."/>
            <person name="Finn R."/>
            <person name="Kale V."/>
            <person name="Holt S."/>
            <person name="Cochrane G."/>
            <person name="Meng A."/>
            <person name="Brown T."/>
            <person name="Cohen L."/>
        </authorList>
    </citation>
    <scope>NUCLEOTIDE SEQUENCE</scope>
    <source>
        <strain evidence="6">UTEX LB 985</strain>
    </source>
</reference>
<evidence type="ECO:0000256" key="4">
    <source>
        <dbReference type="ARBA" id="ARBA00022801"/>
    </source>
</evidence>
<evidence type="ECO:0000256" key="3">
    <source>
        <dbReference type="ARBA" id="ARBA00022729"/>
    </source>
</evidence>
<evidence type="ECO:0000256" key="2">
    <source>
        <dbReference type="ARBA" id="ARBA00022670"/>
    </source>
</evidence>
<dbReference type="Gene3D" id="3.40.50.1820">
    <property type="entry name" value="alpha/beta hydrolase"/>
    <property type="match status" value="1"/>
</dbReference>
<proteinExistence type="inferred from homology"/>
<dbReference type="InterPro" id="IPR029058">
    <property type="entry name" value="AB_hydrolase_fold"/>
</dbReference>
<dbReference type="Pfam" id="PF05577">
    <property type="entry name" value="Peptidase_S28"/>
    <property type="match status" value="1"/>
</dbReference>
<gene>
    <name evidence="6" type="ORF">CBRE1094_LOCUS44115</name>
</gene>
<dbReference type="InterPro" id="IPR008758">
    <property type="entry name" value="Peptidase_S28"/>
</dbReference>
<accession>A0A7S2NMJ1</accession>
<evidence type="ECO:0000313" key="6">
    <source>
        <dbReference type="EMBL" id="CAD9548054.1"/>
    </source>
</evidence>
<dbReference type="GO" id="GO:0070008">
    <property type="term" value="F:serine-type exopeptidase activity"/>
    <property type="evidence" value="ECO:0007669"/>
    <property type="project" value="InterPro"/>
</dbReference>
<keyword evidence="5" id="KW-0325">Glycoprotein</keyword>
<dbReference type="PANTHER" id="PTHR11010">
    <property type="entry name" value="PROTEASE S28 PRO-X CARBOXYPEPTIDASE-RELATED"/>
    <property type="match status" value="1"/>
</dbReference>
<organism evidence="6">
    <name type="scientific">Haptolina brevifila</name>
    <dbReference type="NCBI Taxonomy" id="156173"/>
    <lineage>
        <taxon>Eukaryota</taxon>
        <taxon>Haptista</taxon>
        <taxon>Haptophyta</taxon>
        <taxon>Prymnesiophyceae</taxon>
        <taxon>Prymnesiales</taxon>
        <taxon>Prymnesiaceae</taxon>
        <taxon>Haptolina</taxon>
    </lineage>
</organism>
<dbReference type="GO" id="GO:0006508">
    <property type="term" value="P:proteolysis"/>
    <property type="evidence" value="ECO:0007669"/>
    <property type="project" value="UniProtKB-KW"/>
</dbReference>
<dbReference type="PANTHER" id="PTHR11010:SF38">
    <property type="entry name" value="LYSOSOMAL PRO-X CARBOXYPEPTIDASE"/>
    <property type="match status" value="1"/>
</dbReference>
<evidence type="ECO:0000256" key="1">
    <source>
        <dbReference type="ARBA" id="ARBA00011079"/>
    </source>
</evidence>
<comment type="similarity">
    <text evidence="1">Belongs to the peptidase S28 family.</text>
</comment>